<dbReference type="STRING" id="857967.G0QKW6"/>
<dbReference type="Proteomes" id="UP000008983">
    <property type="component" value="Unassembled WGS sequence"/>
</dbReference>
<organism evidence="1 2">
    <name type="scientific">Ichthyophthirius multifiliis</name>
    <name type="common">White spot disease agent</name>
    <name type="synonym">Ich</name>
    <dbReference type="NCBI Taxonomy" id="5932"/>
    <lineage>
        <taxon>Eukaryota</taxon>
        <taxon>Sar</taxon>
        <taxon>Alveolata</taxon>
        <taxon>Ciliophora</taxon>
        <taxon>Intramacronucleata</taxon>
        <taxon>Oligohymenophorea</taxon>
        <taxon>Hymenostomatida</taxon>
        <taxon>Ophryoglenina</taxon>
        <taxon>Ichthyophthirius</taxon>
    </lineage>
</organism>
<dbReference type="eggNOG" id="ENOG502SV03">
    <property type="taxonomic scope" value="Eukaryota"/>
</dbReference>
<feature type="non-terminal residue" evidence="1">
    <location>
        <position position="1"/>
    </location>
</feature>
<accession>G0QKW6</accession>
<dbReference type="GeneID" id="14910328"/>
<name>G0QKW6_ICHMU</name>
<gene>
    <name evidence="1" type="ORF">IMG5_023020</name>
</gene>
<dbReference type="InterPro" id="IPR011992">
    <property type="entry name" value="EF-hand-dom_pair"/>
</dbReference>
<protein>
    <recommendedName>
        <fullName evidence="3">EF-hand domain-containing protein</fullName>
    </recommendedName>
</protein>
<reference evidence="1 2" key="1">
    <citation type="submission" date="2011-07" db="EMBL/GenBank/DDBJ databases">
        <authorList>
            <person name="Coyne R."/>
            <person name="Brami D."/>
            <person name="Johnson J."/>
            <person name="Hostetler J."/>
            <person name="Hannick L."/>
            <person name="Clark T."/>
            <person name="Cassidy-Hanley D."/>
            <person name="Inman J."/>
        </authorList>
    </citation>
    <scope>NUCLEOTIDE SEQUENCE [LARGE SCALE GENOMIC DNA]</scope>
    <source>
        <strain evidence="1 2">G5</strain>
    </source>
</reference>
<evidence type="ECO:0000313" key="1">
    <source>
        <dbReference type="EMBL" id="EGR34141.1"/>
    </source>
</evidence>
<dbReference type="OrthoDB" id="26525at2759"/>
<dbReference type="EMBL" id="GL983200">
    <property type="protein sequence ID" value="EGR34141.1"/>
    <property type="molecule type" value="Genomic_DNA"/>
</dbReference>
<dbReference type="RefSeq" id="XP_004039445.1">
    <property type="nucleotide sequence ID" value="XM_004039397.1"/>
</dbReference>
<sequence>QKQDAESLRHAFKKFDPINVNSIDILEIDEVLKQYEFKFPPHIVKKKIMQYCQEKKLRKIDFLNVCQIFLNLKNEERLLQEQEEIEYIDAFVALGGNQDKSGFVNKDKIIEIIKKEFDLTIDIEDLIEKSINSQELNFQDFCQIFENAGEEIKSKISLLSGYSKQKSSTSLGEKGFQVKYKDFEIWFDKMEGKI</sequence>
<dbReference type="Gene3D" id="1.10.238.10">
    <property type="entry name" value="EF-hand"/>
    <property type="match status" value="1"/>
</dbReference>
<proteinExistence type="predicted"/>
<dbReference type="OMA" id="VDYQDMI"/>
<evidence type="ECO:0008006" key="3">
    <source>
        <dbReference type="Google" id="ProtNLM"/>
    </source>
</evidence>
<dbReference type="InParanoid" id="G0QKW6"/>
<keyword evidence="2" id="KW-1185">Reference proteome</keyword>
<dbReference type="AlphaFoldDB" id="G0QKW6"/>
<dbReference type="SUPFAM" id="SSF47473">
    <property type="entry name" value="EF-hand"/>
    <property type="match status" value="1"/>
</dbReference>
<evidence type="ECO:0000313" key="2">
    <source>
        <dbReference type="Proteomes" id="UP000008983"/>
    </source>
</evidence>